<accession>A0A5S4H3B6</accession>
<dbReference type="EMBL" id="VCKX01000002">
    <property type="protein sequence ID" value="TMR39627.1"/>
    <property type="molecule type" value="Genomic_DNA"/>
</dbReference>
<sequence>MTTQELAFEPKAQLDLDAIRARAFDMRWLAADGGEPMTDEPAVLRGSDRDVLAHLIGVDAPDLVNEVLRLRAGFAAYQDAVTQRAPSGGIR</sequence>
<gene>
    <name evidence="1" type="ORF">ETD85_01030</name>
</gene>
<proteinExistence type="predicted"/>
<name>A0A5S4H3B6_9ACTN</name>
<dbReference type="Proteomes" id="UP000306628">
    <property type="component" value="Unassembled WGS sequence"/>
</dbReference>
<evidence type="ECO:0000313" key="1">
    <source>
        <dbReference type="EMBL" id="TMR39627.1"/>
    </source>
</evidence>
<dbReference type="AlphaFoldDB" id="A0A5S4H3B6"/>
<dbReference type="RefSeq" id="WP_138687653.1">
    <property type="nucleotide sequence ID" value="NZ_JBHSAZ010000112.1"/>
</dbReference>
<comment type="caution">
    <text evidence="1">The sequence shown here is derived from an EMBL/GenBank/DDBJ whole genome shotgun (WGS) entry which is preliminary data.</text>
</comment>
<reference evidence="1 2" key="1">
    <citation type="submission" date="2019-05" db="EMBL/GenBank/DDBJ databases">
        <title>Draft genome sequence of Nonomuraea zeae DSM 100528.</title>
        <authorList>
            <person name="Saricaoglu S."/>
            <person name="Isik K."/>
        </authorList>
    </citation>
    <scope>NUCLEOTIDE SEQUENCE [LARGE SCALE GENOMIC DNA]</scope>
    <source>
        <strain evidence="1 2">DSM 100528</strain>
    </source>
</reference>
<organism evidence="1 2">
    <name type="scientific">Nonomuraea zeae</name>
    <dbReference type="NCBI Taxonomy" id="1642303"/>
    <lineage>
        <taxon>Bacteria</taxon>
        <taxon>Bacillati</taxon>
        <taxon>Actinomycetota</taxon>
        <taxon>Actinomycetes</taxon>
        <taxon>Streptosporangiales</taxon>
        <taxon>Streptosporangiaceae</taxon>
        <taxon>Nonomuraea</taxon>
    </lineage>
</organism>
<keyword evidence="2" id="KW-1185">Reference proteome</keyword>
<protein>
    <submittedName>
        <fullName evidence="1">Uncharacterized protein</fullName>
    </submittedName>
</protein>
<evidence type="ECO:0000313" key="2">
    <source>
        <dbReference type="Proteomes" id="UP000306628"/>
    </source>
</evidence>